<organism evidence="1 2">
    <name type="scientific">Saccoglossus kowalevskii</name>
    <name type="common">Acorn worm</name>
    <dbReference type="NCBI Taxonomy" id="10224"/>
    <lineage>
        <taxon>Eukaryota</taxon>
        <taxon>Metazoa</taxon>
        <taxon>Hemichordata</taxon>
        <taxon>Enteropneusta</taxon>
        <taxon>Harrimaniidae</taxon>
        <taxon>Saccoglossus</taxon>
    </lineage>
</organism>
<sequence>MNCITVECVLSFNIFIRNETLLGSFIKPPEISVPRPAVMRQRVEVKERSPAERNPAEVSLLQDSFVPRPRILGYSRIHTPTQPDFSFTGDTPIITKVRFPEQTVRQTVRKTRPVNDLLQSQYLSEDWINNL</sequence>
<proteinExistence type="predicted"/>
<dbReference type="Proteomes" id="UP000694865">
    <property type="component" value="Unplaced"/>
</dbReference>
<gene>
    <name evidence="2" type="primary">LOC102807710</name>
</gene>
<evidence type="ECO:0000313" key="1">
    <source>
        <dbReference type="Proteomes" id="UP000694865"/>
    </source>
</evidence>
<reference evidence="2" key="1">
    <citation type="submission" date="2025-08" db="UniProtKB">
        <authorList>
            <consortium name="RefSeq"/>
        </authorList>
    </citation>
    <scope>IDENTIFICATION</scope>
    <source>
        <tissue evidence="2">Testes</tissue>
    </source>
</reference>
<dbReference type="RefSeq" id="XP_006812978.1">
    <property type="nucleotide sequence ID" value="XM_006812915.1"/>
</dbReference>
<keyword evidence="1" id="KW-1185">Reference proteome</keyword>
<evidence type="ECO:0000313" key="2">
    <source>
        <dbReference type="RefSeq" id="XP_006812978.1"/>
    </source>
</evidence>
<dbReference type="GeneID" id="102807710"/>
<protein>
    <submittedName>
        <fullName evidence="2">Uncharacterized protein LOC102807710</fullName>
    </submittedName>
</protein>
<name>A0ABM0LYY7_SACKO</name>
<accession>A0ABM0LYY7</accession>